<keyword evidence="2" id="KW-0472">Membrane</keyword>
<evidence type="ECO:0000313" key="4">
    <source>
        <dbReference type="Proteomes" id="UP000629468"/>
    </source>
</evidence>
<keyword evidence="2" id="KW-0812">Transmembrane</keyword>
<sequence length="653" mass="71579">MADSPRRVLSDSSESTLHPGLSPDFNSSKKRFRDTNDTIPNPEDLNGLKRRPKAYEPPSGHISLIILTPLFFIAVGVALAIVTEISSRRGGFAISTSPIQIFGTVSVQFLVSIIPVLIIFPAALLFREQDWLVRMYQPYVKLNQGGASAEETLLLDYLYQGPFFGLFPSLHYKHRIVFLSGLAACLTFAFQPLASAIGQIRQTPQTDRQDVISTEQIGLASDINSLDGFSAAAGYIEAAAFHGLGDPPFVFNNWTTAEFIFPTEKKLNETLTINTTAVSTQPHCANSIEDVVPVPIPETTSFSFSSLSIGRCTPTINVTFDAAAGNQQFGVVDVSCPDASQGIEKRPVMFWFLNTRTDVNPPKREVKTVFCAPTIIPFTVTATAHLLDGRLDSCAKSGDFDHDNNVTGPPNNGEAFNALFFNTSSENTLVQERAKSIAARVSNAIFHLAILEPGGIQQAFDRPNRLLDLTTKIYTQHLSLSGKSIYFTKSQSTIPGERTSIVPRLWIDPLPSRILSICLVLVGLAGLIVHIINYRQRRRLLLTTPPGTIASITALTVRSGFGNLLLPYDNTKELDKKLKGIRFRLDKRTGAIVADEVEEGIPGIDLGRNEAFRVLLGHREDPYGQHGSSSQAAFQTAVGYPPWVTKTKRPSVY</sequence>
<comment type="caution">
    <text evidence="3">The sequence shown here is derived from an EMBL/GenBank/DDBJ whole genome shotgun (WGS) entry which is preliminary data.</text>
</comment>
<dbReference type="InterPro" id="IPR021840">
    <property type="entry name" value="DUF3433"/>
</dbReference>
<reference evidence="3 4" key="1">
    <citation type="journal article" name="Sci. Rep.">
        <title>Telomere-to-telomere assembled and centromere annotated genomes of the two main subspecies of the button mushroom Agaricus bisporus reveal especially polymorphic chromosome ends.</title>
        <authorList>
            <person name="Sonnenberg A.S.M."/>
            <person name="Sedaghat-Telgerd N."/>
            <person name="Lavrijssen B."/>
            <person name="Ohm R.A."/>
            <person name="Hendrickx P.M."/>
            <person name="Scholtmeijer K."/>
            <person name="Baars J.J.P."/>
            <person name="van Peer A."/>
        </authorList>
    </citation>
    <scope>NUCLEOTIDE SEQUENCE [LARGE SCALE GENOMIC DNA]</scope>
    <source>
        <strain evidence="3 4">H119_p4</strain>
    </source>
</reference>
<evidence type="ECO:0000256" key="2">
    <source>
        <dbReference type="SAM" id="Phobius"/>
    </source>
</evidence>
<keyword evidence="2" id="KW-1133">Transmembrane helix</keyword>
<dbReference type="EMBL" id="JABXXO010000009">
    <property type="protein sequence ID" value="KAF7770711.1"/>
    <property type="molecule type" value="Genomic_DNA"/>
</dbReference>
<proteinExistence type="predicted"/>
<feature type="transmembrane region" description="Helical" evidence="2">
    <location>
        <begin position="59"/>
        <end position="81"/>
    </location>
</feature>
<name>A0A8H7CA43_AGABI</name>
<evidence type="ECO:0000313" key="3">
    <source>
        <dbReference type="EMBL" id="KAF7770711.1"/>
    </source>
</evidence>
<protein>
    <submittedName>
        <fullName evidence="3">Uncharacterized protein</fullName>
    </submittedName>
</protein>
<dbReference type="PANTHER" id="PTHR37544:SF3">
    <property type="entry name" value="SPRAY"/>
    <property type="match status" value="1"/>
</dbReference>
<dbReference type="Pfam" id="PF11915">
    <property type="entry name" value="DUF3433"/>
    <property type="match status" value="1"/>
</dbReference>
<dbReference type="AlphaFoldDB" id="A0A8H7CA43"/>
<feature type="transmembrane region" description="Helical" evidence="2">
    <location>
        <begin position="101"/>
        <end position="126"/>
    </location>
</feature>
<dbReference type="Proteomes" id="UP000629468">
    <property type="component" value="Unassembled WGS sequence"/>
</dbReference>
<feature type="region of interest" description="Disordered" evidence="1">
    <location>
        <begin position="1"/>
        <end position="52"/>
    </location>
</feature>
<dbReference type="PANTHER" id="PTHR37544">
    <property type="entry name" value="SPRAY-RELATED"/>
    <property type="match status" value="1"/>
</dbReference>
<accession>A0A8H7CA43</accession>
<gene>
    <name evidence="3" type="ORF">Agabi119p4_6685</name>
</gene>
<evidence type="ECO:0000256" key="1">
    <source>
        <dbReference type="SAM" id="MobiDB-lite"/>
    </source>
</evidence>
<feature type="transmembrane region" description="Helical" evidence="2">
    <location>
        <begin position="176"/>
        <end position="194"/>
    </location>
</feature>
<feature type="transmembrane region" description="Helical" evidence="2">
    <location>
        <begin position="514"/>
        <end position="532"/>
    </location>
</feature>
<organism evidence="3 4">
    <name type="scientific">Agaricus bisporus var. burnettii</name>
    <dbReference type="NCBI Taxonomy" id="192524"/>
    <lineage>
        <taxon>Eukaryota</taxon>
        <taxon>Fungi</taxon>
        <taxon>Dikarya</taxon>
        <taxon>Basidiomycota</taxon>
        <taxon>Agaricomycotina</taxon>
        <taxon>Agaricomycetes</taxon>
        <taxon>Agaricomycetidae</taxon>
        <taxon>Agaricales</taxon>
        <taxon>Agaricineae</taxon>
        <taxon>Agaricaceae</taxon>
        <taxon>Agaricus</taxon>
    </lineage>
</organism>